<organism evidence="6 7">
    <name type="scientific">Labrys wisconsinensis</name>
    <dbReference type="NCBI Taxonomy" id="425677"/>
    <lineage>
        <taxon>Bacteria</taxon>
        <taxon>Pseudomonadati</taxon>
        <taxon>Pseudomonadota</taxon>
        <taxon>Alphaproteobacteria</taxon>
        <taxon>Hyphomicrobiales</taxon>
        <taxon>Xanthobacteraceae</taxon>
        <taxon>Labrys</taxon>
    </lineage>
</organism>
<dbReference type="Pfam" id="PF00392">
    <property type="entry name" value="GntR"/>
    <property type="match status" value="1"/>
</dbReference>
<sequence>MSTHRSIEISDEAGEDEAWEPAAASIYAQLQEEILDGLLPPGTVISEVMLSRRFGVSRAPLREAVWRLEKRGLLVRPPRQRARVVTVSTSQVEQIFLLREVVEGLAAREAARHITADEIASMRAALRRQAEQSAAGGTGSDLRSEPDNDFHFAIAIASRNEFVIKFLRDDYHALIELCRRRQRRDPHRSARSFVEHSRIVDALEDRDADLAELQMRRHIENARRVLVERAVDLPAPDAGATGARRKSRSIGLADPEDGSRI</sequence>
<dbReference type="EMBL" id="JAUSVX010000031">
    <property type="protein sequence ID" value="MDQ0475225.1"/>
    <property type="molecule type" value="Genomic_DNA"/>
</dbReference>
<evidence type="ECO:0000313" key="7">
    <source>
        <dbReference type="Proteomes" id="UP001242480"/>
    </source>
</evidence>
<dbReference type="Pfam" id="PF07729">
    <property type="entry name" value="FCD"/>
    <property type="match status" value="1"/>
</dbReference>
<dbReference type="PANTHER" id="PTHR43537:SF49">
    <property type="entry name" value="TRANSCRIPTIONAL REGULATORY PROTEIN"/>
    <property type="match status" value="1"/>
</dbReference>
<name>A0ABU0JLR5_9HYPH</name>
<evidence type="ECO:0000313" key="6">
    <source>
        <dbReference type="EMBL" id="MDQ0475225.1"/>
    </source>
</evidence>
<dbReference type="Proteomes" id="UP001242480">
    <property type="component" value="Unassembled WGS sequence"/>
</dbReference>
<dbReference type="InterPro" id="IPR036388">
    <property type="entry name" value="WH-like_DNA-bd_sf"/>
</dbReference>
<dbReference type="InterPro" id="IPR000524">
    <property type="entry name" value="Tscrpt_reg_HTH_GntR"/>
</dbReference>
<dbReference type="InterPro" id="IPR011711">
    <property type="entry name" value="GntR_C"/>
</dbReference>
<evidence type="ECO:0000256" key="4">
    <source>
        <dbReference type="SAM" id="MobiDB-lite"/>
    </source>
</evidence>
<reference evidence="6 7" key="1">
    <citation type="submission" date="2023-07" db="EMBL/GenBank/DDBJ databases">
        <title>Genomic Encyclopedia of Type Strains, Phase IV (KMG-IV): sequencing the most valuable type-strain genomes for metagenomic binning, comparative biology and taxonomic classification.</title>
        <authorList>
            <person name="Goeker M."/>
        </authorList>
    </citation>
    <scope>NUCLEOTIDE SEQUENCE [LARGE SCALE GENOMIC DNA]</scope>
    <source>
        <strain evidence="6 7">DSM 19619</strain>
    </source>
</reference>
<gene>
    <name evidence="6" type="ORF">QO011_008267</name>
</gene>
<dbReference type="SUPFAM" id="SSF48008">
    <property type="entry name" value="GntR ligand-binding domain-like"/>
    <property type="match status" value="1"/>
</dbReference>
<dbReference type="Gene3D" id="1.10.10.10">
    <property type="entry name" value="Winged helix-like DNA-binding domain superfamily/Winged helix DNA-binding domain"/>
    <property type="match status" value="1"/>
</dbReference>
<feature type="region of interest" description="Disordered" evidence="4">
    <location>
        <begin position="236"/>
        <end position="261"/>
    </location>
</feature>
<feature type="domain" description="HTH gntR-type" evidence="5">
    <location>
        <begin position="20"/>
        <end position="87"/>
    </location>
</feature>
<dbReference type="SUPFAM" id="SSF46785">
    <property type="entry name" value="Winged helix' DNA-binding domain"/>
    <property type="match status" value="1"/>
</dbReference>
<evidence type="ECO:0000256" key="3">
    <source>
        <dbReference type="ARBA" id="ARBA00023163"/>
    </source>
</evidence>
<dbReference type="InterPro" id="IPR008920">
    <property type="entry name" value="TF_FadR/GntR_C"/>
</dbReference>
<evidence type="ECO:0000259" key="5">
    <source>
        <dbReference type="PROSITE" id="PS50949"/>
    </source>
</evidence>
<keyword evidence="7" id="KW-1185">Reference proteome</keyword>
<evidence type="ECO:0000256" key="1">
    <source>
        <dbReference type="ARBA" id="ARBA00023015"/>
    </source>
</evidence>
<evidence type="ECO:0000256" key="2">
    <source>
        <dbReference type="ARBA" id="ARBA00023125"/>
    </source>
</evidence>
<dbReference type="InterPro" id="IPR036390">
    <property type="entry name" value="WH_DNA-bd_sf"/>
</dbReference>
<protein>
    <submittedName>
        <fullName evidence="6">DNA-binding GntR family transcriptional regulator</fullName>
    </submittedName>
</protein>
<dbReference type="CDD" id="cd07377">
    <property type="entry name" value="WHTH_GntR"/>
    <property type="match status" value="1"/>
</dbReference>
<accession>A0ABU0JLR5</accession>
<dbReference type="RefSeq" id="WP_307286147.1">
    <property type="nucleotide sequence ID" value="NZ_JAUSVX010000031.1"/>
</dbReference>
<dbReference type="SMART" id="SM00345">
    <property type="entry name" value="HTH_GNTR"/>
    <property type="match status" value="1"/>
</dbReference>
<proteinExistence type="predicted"/>
<dbReference type="SMART" id="SM00895">
    <property type="entry name" value="FCD"/>
    <property type="match status" value="1"/>
</dbReference>
<keyword evidence="3" id="KW-0804">Transcription</keyword>
<dbReference type="PRINTS" id="PR00035">
    <property type="entry name" value="HTHGNTR"/>
</dbReference>
<keyword evidence="2 6" id="KW-0238">DNA-binding</keyword>
<dbReference type="PANTHER" id="PTHR43537">
    <property type="entry name" value="TRANSCRIPTIONAL REGULATOR, GNTR FAMILY"/>
    <property type="match status" value="1"/>
</dbReference>
<dbReference type="GO" id="GO:0003677">
    <property type="term" value="F:DNA binding"/>
    <property type="evidence" value="ECO:0007669"/>
    <property type="project" value="UniProtKB-KW"/>
</dbReference>
<comment type="caution">
    <text evidence="6">The sequence shown here is derived from an EMBL/GenBank/DDBJ whole genome shotgun (WGS) entry which is preliminary data.</text>
</comment>
<dbReference type="PROSITE" id="PS50949">
    <property type="entry name" value="HTH_GNTR"/>
    <property type="match status" value="1"/>
</dbReference>
<keyword evidence="1" id="KW-0805">Transcription regulation</keyword>
<dbReference type="Gene3D" id="1.20.120.530">
    <property type="entry name" value="GntR ligand-binding domain-like"/>
    <property type="match status" value="1"/>
</dbReference>